<organism evidence="1 2">
    <name type="scientific">Rhizobium hidalgonense</name>
    <dbReference type="NCBI Taxonomy" id="1538159"/>
    <lineage>
        <taxon>Bacteria</taxon>
        <taxon>Pseudomonadati</taxon>
        <taxon>Pseudomonadota</taxon>
        <taxon>Alphaproteobacteria</taxon>
        <taxon>Hyphomicrobiales</taxon>
        <taxon>Rhizobiaceae</taxon>
        <taxon>Rhizobium/Agrobacterium group</taxon>
        <taxon>Rhizobium</taxon>
    </lineage>
</organism>
<accession>A0AAJ2LNP9</accession>
<feature type="non-terminal residue" evidence="1">
    <location>
        <position position="202"/>
    </location>
</feature>
<comment type="caution">
    <text evidence="1">The sequence shown here is derived from an EMBL/GenBank/DDBJ whole genome shotgun (WGS) entry which is preliminary data.</text>
</comment>
<evidence type="ECO:0000313" key="2">
    <source>
        <dbReference type="Proteomes" id="UP001268610"/>
    </source>
</evidence>
<name>A0AAJ2LNP9_9HYPH</name>
<protein>
    <submittedName>
        <fullName evidence="1">Uncharacterized protein</fullName>
    </submittedName>
</protein>
<dbReference type="AlphaFoldDB" id="A0AAJ2LNP9"/>
<dbReference type="EMBL" id="JAVLSF010000299">
    <property type="protein sequence ID" value="MDR9777917.1"/>
    <property type="molecule type" value="Genomic_DNA"/>
</dbReference>
<reference evidence="1" key="1">
    <citation type="submission" date="2023-04" db="EMBL/GenBank/DDBJ databases">
        <title>Genomic characterization of faba bean (Vicia faba) microsymbionts in Mexican soils.</title>
        <authorList>
            <person name="Rivera Orduna F.N."/>
            <person name="Guevara-Luna J."/>
            <person name="Yan J."/>
            <person name="Arroyo-Herrera I."/>
            <person name="Li Y."/>
            <person name="Vasquez-Murrieta M.S."/>
            <person name="Wang E.T."/>
        </authorList>
    </citation>
    <scope>NUCLEOTIDE SEQUENCE</scope>
    <source>
        <strain evidence="1">CH26</strain>
    </source>
</reference>
<proteinExistence type="predicted"/>
<dbReference type="RefSeq" id="WP_310866077.1">
    <property type="nucleotide sequence ID" value="NZ_JAVLSF010000299.1"/>
</dbReference>
<feature type="non-terminal residue" evidence="1">
    <location>
        <position position="1"/>
    </location>
</feature>
<gene>
    <name evidence="1" type="ORF">RJJ65_35885</name>
</gene>
<evidence type="ECO:0000313" key="1">
    <source>
        <dbReference type="EMBL" id="MDR9777917.1"/>
    </source>
</evidence>
<sequence length="202" mass="21474">GYAAASAIPAVGSAINNTAYATYISPMGDTQNIQSNTVQVDVTALYAISLTTPVTQQIEPGSRVVWLNTLSNNGNTQASITIQKLTGNGLNNIKIYVDTNKNGEFDANDEVVNGSIVLAAQQSVNLWVVSTVEATVEDKQQLKLPINAVVVEDSAAIATANNSLIAYVPQLHASKSVDQETFNPATNKNFDLNYTLTLENKG</sequence>
<dbReference type="Proteomes" id="UP001268610">
    <property type="component" value="Unassembled WGS sequence"/>
</dbReference>